<dbReference type="InterPro" id="IPR036873">
    <property type="entry name" value="Rhodanese-like_dom_sf"/>
</dbReference>
<dbReference type="Pfam" id="PF01206">
    <property type="entry name" value="TusA"/>
    <property type="match status" value="1"/>
</dbReference>
<gene>
    <name evidence="2" type="ORF">OIH86_16545</name>
</gene>
<dbReference type="SMART" id="SM00450">
    <property type="entry name" value="RHOD"/>
    <property type="match status" value="1"/>
</dbReference>
<sequence length="191" mass="21028">MNSIKTDLLVDAKGLACPMPIVRTKKAMNEIEAGQVLEVQATDKGSKADLQAWAKSSGHQYLGTLEEGDVLKHYLRKSSDEEMVETKHPHVTTNEELEKKLDAGENIVVIDVRESAEYAFNHIPNAISIPLGELDKHISELDKEHDIYVVCRTGSRSDLASQKLAEKGFTKVNNVVPGMSAWSGLTSTLNK</sequence>
<proteinExistence type="predicted"/>
<dbReference type="InterPro" id="IPR050229">
    <property type="entry name" value="GlpE_sulfurtransferase"/>
</dbReference>
<dbReference type="Pfam" id="PF00581">
    <property type="entry name" value="Rhodanese"/>
    <property type="match status" value="1"/>
</dbReference>
<dbReference type="PANTHER" id="PTHR43031">
    <property type="entry name" value="FAD-DEPENDENT OXIDOREDUCTASE"/>
    <property type="match status" value="1"/>
</dbReference>
<comment type="caution">
    <text evidence="2">The sequence shown here is derived from an EMBL/GenBank/DDBJ whole genome shotgun (WGS) entry which is preliminary data.</text>
</comment>
<dbReference type="PANTHER" id="PTHR43031:SF17">
    <property type="entry name" value="SULFURTRANSFERASE YTWF-RELATED"/>
    <property type="match status" value="1"/>
</dbReference>
<name>A0ABT3DJL3_9BACI</name>
<organism evidence="2 3">
    <name type="scientific">Metabacillus halosaccharovorans</name>
    <dbReference type="NCBI Taxonomy" id="930124"/>
    <lineage>
        <taxon>Bacteria</taxon>
        <taxon>Bacillati</taxon>
        <taxon>Bacillota</taxon>
        <taxon>Bacilli</taxon>
        <taxon>Bacillales</taxon>
        <taxon>Bacillaceae</taxon>
        <taxon>Metabacillus</taxon>
    </lineage>
</organism>
<dbReference type="InterPro" id="IPR036868">
    <property type="entry name" value="TusA-like_sf"/>
</dbReference>
<dbReference type="SUPFAM" id="SSF52821">
    <property type="entry name" value="Rhodanese/Cell cycle control phosphatase"/>
    <property type="match status" value="1"/>
</dbReference>
<dbReference type="InterPro" id="IPR001763">
    <property type="entry name" value="Rhodanese-like_dom"/>
</dbReference>
<dbReference type="RefSeq" id="WP_078435520.1">
    <property type="nucleotide sequence ID" value="NZ_JAOYEY010000044.1"/>
</dbReference>
<evidence type="ECO:0000313" key="3">
    <source>
        <dbReference type="Proteomes" id="UP001526147"/>
    </source>
</evidence>
<dbReference type="SUPFAM" id="SSF64307">
    <property type="entry name" value="SirA-like"/>
    <property type="match status" value="1"/>
</dbReference>
<accession>A0ABT3DJL3</accession>
<dbReference type="CDD" id="cd00291">
    <property type="entry name" value="SirA_YedF_YeeD"/>
    <property type="match status" value="1"/>
</dbReference>
<keyword evidence="3" id="KW-1185">Reference proteome</keyword>
<feature type="domain" description="Rhodanese" evidence="1">
    <location>
        <begin position="103"/>
        <end position="191"/>
    </location>
</feature>
<dbReference type="PROSITE" id="PS01148">
    <property type="entry name" value="UPF0033"/>
    <property type="match status" value="1"/>
</dbReference>
<dbReference type="EMBL" id="JAOYEY010000044">
    <property type="protein sequence ID" value="MCV9887250.1"/>
    <property type="molecule type" value="Genomic_DNA"/>
</dbReference>
<dbReference type="InterPro" id="IPR001455">
    <property type="entry name" value="TusA-like"/>
</dbReference>
<evidence type="ECO:0000313" key="2">
    <source>
        <dbReference type="EMBL" id="MCV9887250.1"/>
    </source>
</evidence>
<reference evidence="2 3" key="1">
    <citation type="submission" date="2022-10" db="EMBL/GenBank/DDBJ databases">
        <title>Draft genome assembly of moderately radiation resistant bacterium Metabacillus halosaccharovorans.</title>
        <authorList>
            <person name="Pal S."/>
            <person name="Gopinathan A."/>
        </authorList>
    </citation>
    <scope>NUCLEOTIDE SEQUENCE [LARGE SCALE GENOMIC DNA]</scope>
    <source>
        <strain evidence="2 3">VITHBRA001</strain>
    </source>
</reference>
<dbReference type="PROSITE" id="PS50206">
    <property type="entry name" value="RHODANESE_3"/>
    <property type="match status" value="1"/>
</dbReference>
<dbReference type="Proteomes" id="UP001526147">
    <property type="component" value="Unassembled WGS sequence"/>
</dbReference>
<protein>
    <submittedName>
        <fullName evidence="2">Sulfurtransferase TusA family protein</fullName>
    </submittedName>
</protein>
<dbReference type="Gene3D" id="3.30.110.40">
    <property type="entry name" value="TusA-like domain"/>
    <property type="match status" value="1"/>
</dbReference>
<dbReference type="Gene3D" id="3.40.250.10">
    <property type="entry name" value="Rhodanese-like domain"/>
    <property type="match status" value="1"/>
</dbReference>
<evidence type="ECO:0000259" key="1">
    <source>
        <dbReference type="PROSITE" id="PS50206"/>
    </source>
</evidence>
<dbReference type="CDD" id="cd00158">
    <property type="entry name" value="RHOD"/>
    <property type="match status" value="1"/>
</dbReference>